<organism evidence="1 2">
    <name type="scientific">Stackebrandtia endophytica</name>
    <dbReference type="NCBI Taxonomy" id="1496996"/>
    <lineage>
        <taxon>Bacteria</taxon>
        <taxon>Bacillati</taxon>
        <taxon>Actinomycetota</taxon>
        <taxon>Actinomycetes</taxon>
        <taxon>Glycomycetales</taxon>
        <taxon>Glycomycetaceae</taxon>
        <taxon>Stackebrandtia</taxon>
    </lineage>
</organism>
<evidence type="ECO:0000313" key="2">
    <source>
        <dbReference type="Proteomes" id="UP000317043"/>
    </source>
</evidence>
<gene>
    <name evidence="1" type="ORF">FB566_0778</name>
</gene>
<dbReference type="AlphaFoldDB" id="A0A543ARR6"/>
<dbReference type="Proteomes" id="UP000317043">
    <property type="component" value="Unassembled WGS sequence"/>
</dbReference>
<reference evidence="1 2" key="1">
    <citation type="submission" date="2019-06" db="EMBL/GenBank/DDBJ databases">
        <title>Sequencing the genomes of 1000 actinobacteria strains.</title>
        <authorList>
            <person name="Klenk H.-P."/>
        </authorList>
    </citation>
    <scope>NUCLEOTIDE SEQUENCE [LARGE SCALE GENOMIC DNA]</scope>
    <source>
        <strain evidence="1 2">DSM 45928</strain>
    </source>
</reference>
<accession>A0A543ARR6</accession>
<evidence type="ECO:0000313" key="1">
    <source>
        <dbReference type="EMBL" id="TQL75281.1"/>
    </source>
</evidence>
<proteinExistence type="predicted"/>
<dbReference type="EMBL" id="VFOW01000001">
    <property type="protein sequence ID" value="TQL75281.1"/>
    <property type="molecule type" value="Genomic_DNA"/>
</dbReference>
<dbReference type="InterPro" id="IPR021491">
    <property type="entry name" value="DUF3145"/>
</dbReference>
<dbReference type="OrthoDB" id="3210860at2"/>
<dbReference type="Pfam" id="PF11343">
    <property type="entry name" value="DUF3145"/>
    <property type="match status" value="1"/>
</dbReference>
<dbReference type="InParanoid" id="A0A543ARR6"/>
<dbReference type="RefSeq" id="WP_142035018.1">
    <property type="nucleotide sequence ID" value="NZ_JBHTGS010000001.1"/>
</dbReference>
<name>A0A543ARR6_9ACTN</name>
<comment type="caution">
    <text evidence="1">The sequence shown here is derived from an EMBL/GenBank/DDBJ whole genome shotgun (WGS) entry which is preliminary data.</text>
</comment>
<sequence length="163" mass="17898">MPTRGVIYVHSSPPAVCPHVEWAIGRVLDCEVELDWSIQAASPATWRTECAWSGPAGTASKLATALQRWQMLRFEVTEDPSAGVDGERIMFVPGRGLFRAATSANGDLMIAEDRIRALLATSRDADGLRHGLSRLLGSEWDAELEAYRHYGDDSGQNWLSQVS</sequence>
<protein>
    <submittedName>
        <fullName evidence="1">Uncharacterized protein DUF3145</fullName>
    </submittedName>
</protein>
<keyword evidence="2" id="KW-1185">Reference proteome</keyword>